<dbReference type="AlphaFoldDB" id="A0A9N9I3I6"/>
<keyword evidence="3" id="KW-1185">Reference proteome</keyword>
<dbReference type="EMBL" id="CAJVPQ010010056">
    <property type="protein sequence ID" value="CAG8719908.1"/>
    <property type="molecule type" value="Genomic_DNA"/>
</dbReference>
<evidence type="ECO:0000256" key="1">
    <source>
        <dbReference type="SAM" id="MobiDB-lite"/>
    </source>
</evidence>
<gene>
    <name evidence="2" type="ORF">FCALED_LOCUS14336</name>
</gene>
<organism evidence="2 3">
    <name type="scientific">Funneliformis caledonium</name>
    <dbReference type="NCBI Taxonomy" id="1117310"/>
    <lineage>
        <taxon>Eukaryota</taxon>
        <taxon>Fungi</taxon>
        <taxon>Fungi incertae sedis</taxon>
        <taxon>Mucoromycota</taxon>
        <taxon>Glomeromycotina</taxon>
        <taxon>Glomeromycetes</taxon>
        <taxon>Glomerales</taxon>
        <taxon>Glomeraceae</taxon>
        <taxon>Funneliformis</taxon>
    </lineage>
</organism>
<reference evidence="2" key="1">
    <citation type="submission" date="2021-06" db="EMBL/GenBank/DDBJ databases">
        <authorList>
            <person name="Kallberg Y."/>
            <person name="Tangrot J."/>
            <person name="Rosling A."/>
        </authorList>
    </citation>
    <scope>NUCLEOTIDE SEQUENCE</scope>
    <source>
        <strain evidence="2">UK204</strain>
    </source>
</reference>
<feature type="compositionally biased region" description="Low complexity" evidence="1">
    <location>
        <begin position="28"/>
        <end position="50"/>
    </location>
</feature>
<accession>A0A9N9I3I6</accession>
<protein>
    <submittedName>
        <fullName evidence="2">6148_t:CDS:1</fullName>
    </submittedName>
</protein>
<name>A0A9N9I3I6_9GLOM</name>
<feature type="compositionally biased region" description="Low complexity" evidence="1">
    <location>
        <begin position="1"/>
        <end position="17"/>
    </location>
</feature>
<proteinExistence type="predicted"/>
<sequence length="50" mass="5614">MDTFSDSSSYSESLSGSITNDDEQILFESNSDYSEESQSSEYNSQIDDNK</sequence>
<feature type="region of interest" description="Disordered" evidence="1">
    <location>
        <begin position="1"/>
        <end position="50"/>
    </location>
</feature>
<evidence type="ECO:0000313" key="3">
    <source>
        <dbReference type="Proteomes" id="UP000789570"/>
    </source>
</evidence>
<comment type="caution">
    <text evidence="2">The sequence shown here is derived from an EMBL/GenBank/DDBJ whole genome shotgun (WGS) entry which is preliminary data.</text>
</comment>
<evidence type="ECO:0000313" key="2">
    <source>
        <dbReference type="EMBL" id="CAG8719908.1"/>
    </source>
</evidence>
<dbReference type="Proteomes" id="UP000789570">
    <property type="component" value="Unassembled WGS sequence"/>
</dbReference>
<feature type="non-terminal residue" evidence="2">
    <location>
        <position position="50"/>
    </location>
</feature>